<dbReference type="Proteomes" id="UP001610563">
    <property type="component" value="Unassembled WGS sequence"/>
</dbReference>
<protein>
    <submittedName>
        <fullName evidence="1">Uncharacterized protein</fullName>
    </submittedName>
</protein>
<organism evidence="1 2">
    <name type="scientific">Aspergillus keveii</name>
    <dbReference type="NCBI Taxonomy" id="714993"/>
    <lineage>
        <taxon>Eukaryota</taxon>
        <taxon>Fungi</taxon>
        <taxon>Dikarya</taxon>
        <taxon>Ascomycota</taxon>
        <taxon>Pezizomycotina</taxon>
        <taxon>Eurotiomycetes</taxon>
        <taxon>Eurotiomycetidae</taxon>
        <taxon>Eurotiales</taxon>
        <taxon>Aspergillaceae</taxon>
        <taxon>Aspergillus</taxon>
        <taxon>Aspergillus subgen. Nidulantes</taxon>
    </lineage>
</organism>
<dbReference type="EMBL" id="JBFTWV010000081">
    <property type="protein sequence ID" value="KAL2788301.1"/>
    <property type="molecule type" value="Genomic_DNA"/>
</dbReference>
<keyword evidence="2" id="KW-1185">Reference proteome</keyword>
<sequence length="167" mass="18862">MTHAVLISPNRHRMKQMLSGPSNVFMLPNDFRKRFIVGCDYSRGRLLVNCVSWSNLRLRICLLGRIVHGILLRIRDYSGLLLDGVRQCKEGDVVARKKLINQKQIASRGELRVSGIIYPRDPVIFAQPSRTSLIGTKPDKTAEQGLSLLDLACLDLGLHPWLLLFSD</sequence>
<gene>
    <name evidence="1" type="ORF">BJX66DRAFT_262100</name>
</gene>
<accession>A0ABR4FYI3</accession>
<proteinExistence type="predicted"/>
<reference evidence="1 2" key="1">
    <citation type="submission" date="2024-07" db="EMBL/GenBank/DDBJ databases">
        <title>Section-level genome sequencing and comparative genomics of Aspergillus sections Usti and Cavernicolus.</title>
        <authorList>
            <consortium name="Lawrence Berkeley National Laboratory"/>
            <person name="Nybo J.L."/>
            <person name="Vesth T.C."/>
            <person name="Theobald S."/>
            <person name="Frisvad J.C."/>
            <person name="Larsen T.O."/>
            <person name="Kjaerboelling I."/>
            <person name="Rothschild-Mancinelli K."/>
            <person name="Lyhne E.K."/>
            <person name="Kogle M.E."/>
            <person name="Barry K."/>
            <person name="Clum A."/>
            <person name="Na H."/>
            <person name="Ledsgaard L."/>
            <person name="Lin J."/>
            <person name="Lipzen A."/>
            <person name="Kuo A."/>
            <person name="Riley R."/>
            <person name="Mondo S."/>
            <person name="Labutti K."/>
            <person name="Haridas S."/>
            <person name="Pangalinan J."/>
            <person name="Salamov A.A."/>
            <person name="Simmons B.A."/>
            <person name="Magnuson J.K."/>
            <person name="Chen J."/>
            <person name="Drula E."/>
            <person name="Henrissat B."/>
            <person name="Wiebenga A."/>
            <person name="Lubbers R.J."/>
            <person name="Gomes A.C."/>
            <person name="Makela M.R."/>
            <person name="Stajich J."/>
            <person name="Grigoriev I.V."/>
            <person name="Mortensen U.H."/>
            <person name="De Vries R.P."/>
            <person name="Baker S.E."/>
            <person name="Andersen M.R."/>
        </authorList>
    </citation>
    <scope>NUCLEOTIDE SEQUENCE [LARGE SCALE GENOMIC DNA]</scope>
    <source>
        <strain evidence="1 2">CBS 209.92</strain>
    </source>
</reference>
<evidence type="ECO:0000313" key="1">
    <source>
        <dbReference type="EMBL" id="KAL2788301.1"/>
    </source>
</evidence>
<name>A0ABR4FYI3_9EURO</name>
<comment type="caution">
    <text evidence="1">The sequence shown here is derived from an EMBL/GenBank/DDBJ whole genome shotgun (WGS) entry which is preliminary data.</text>
</comment>
<evidence type="ECO:0000313" key="2">
    <source>
        <dbReference type="Proteomes" id="UP001610563"/>
    </source>
</evidence>